<feature type="compositionally biased region" description="Pro residues" evidence="1">
    <location>
        <begin position="173"/>
        <end position="185"/>
    </location>
</feature>
<keyword evidence="2" id="KW-0812">Transmembrane</keyword>
<keyword evidence="2" id="KW-1133">Transmembrane helix</keyword>
<evidence type="ECO:0000313" key="5">
    <source>
        <dbReference type="Proteomes" id="UP001499942"/>
    </source>
</evidence>
<dbReference type="InterPro" id="IPR047703">
    <property type="entry name" value="SCO2322-like"/>
</dbReference>
<dbReference type="Proteomes" id="UP001499942">
    <property type="component" value="Unassembled WGS sequence"/>
</dbReference>
<evidence type="ECO:0000256" key="1">
    <source>
        <dbReference type="SAM" id="MobiDB-lite"/>
    </source>
</evidence>
<gene>
    <name evidence="4" type="ORF">GCM10010393_02420</name>
</gene>
<sequence>MTRARFPVLLLTVCAVLLGLPGTAGAAGYRYWSFWESGGGGWTYATLGPATARPADGDVNGYRFAVSADSQDAQQPRRAPDFAAICGATPAEDGTKRVAVVIDFGTVADAAEGTGPPPAPRTACARVRTDATGAEALAAVAKPLRYDSQALLCAIAGYPRTGCGERVSSAPGGPGPATSPAPSPAPSSGSRPVTDPEPGPSVGVVAGVAAVTVLGAAAVWQARRRRR</sequence>
<keyword evidence="2" id="KW-0472">Membrane</keyword>
<feature type="chain" id="PRO_5045788454" evidence="3">
    <location>
        <begin position="27"/>
        <end position="227"/>
    </location>
</feature>
<organism evidence="4 5">
    <name type="scientific">Streptomyces gobitricini</name>
    <dbReference type="NCBI Taxonomy" id="68211"/>
    <lineage>
        <taxon>Bacteria</taxon>
        <taxon>Bacillati</taxon>
        <taxon>Actinomycetota</taxon>
        <taxon>Actinomycetes</taxon>
        <taxon>Kitasatosporales</taxon>
        <taxon>Streptomycetaceae</taxon>
        <taxon>Streptomyces</taxon>
    </lineage>
</organism>
<keyword evidence="5" id="KW-1185">Reference proteome</keyword>
<dbReference type="NCBIfam" id="NF040672">
    <property type="entry name" value="SCO2322_fam"/>
    <property type="match status" value="1"/>
</dbReference>
<keyword evidence="3" id="KW-0732">Signal</keyword>
<dbReference type="RefSeq" id="WP_344355325.1">
    <property type="nucleotide sequence ID" value="NZ_BAAASR010000002.1"/>
</dbReference>
<feature type="transmembrane region" description="Helical" evidence="2">
    <location>
        <begin position="201"/>
        <end position="220"/>
    </location>
</feature>
<evidence type="ECO:0000313" key="4">
    <source>
        <dbReference type="EMBL" id="GAA2475989.1"/>
    </source>
</evidence>
<dbReference type="NCBIfam" id="NF040681">
    <property type="entry name" value="GPS-CTERM"/>
    <property type="match status" value="1"/>
</dbReference>
<comment type="caution">
    <text evidence="4">The sequence shown here is derived from an EMBL/GenBank/DDBJ whole genome shotgun (WGS) entry which is preliminary data.</text>
</comment>
<dbReference type="EMBL" id="BAAASR010000002">
    <property type="protein sequence ID" value="GAA2475989.1"/>
    <property type="molecule type" value="Genomic_DNA"/>
</dbReference>
<proteinExistence type="predicted"/>
<dbReference type="InterPro" id="IPR047704">
    <property type="entry name" value="GPS-CTERM"/>
</dbReference>
<evidence type="ECO:0000256" key="2">
    <source>
        <dbReference type="SAM" id="Phobius"/>
    </source>
</evidence>
<name>A0ABP5Y6L3_9ACTN</name>
<feature type="region of interest" description="Disordered" evidence="1">
    <location>
        <begin position="166"/>
        <end position="203"/>
    </location>
</feature>
<accession>A0ABP5Y6L3</accession>
<reference evidence="5" key="1">
    <citation type="journal article" date="2019" name="Int. J. Syst. Evol. Microbiol.">
        <title>The Global Catalogue of Microorganisms (GCM) 10K type strain sequencing project: providing services to taxonomists for standard genome sequencing and annotation.</title>
        <authorList>
            <consortium name="The Broad Institute Genomics Platform"/>
            <consortium name="The Broad Institute Genome Sequencing Center for Infectious Disease"/>
            <person name="Wu L."/>
            <person name="Ma J."/>
        </authorList>
    </citation>
    <scope>NUCLEOTIDE SEQUENCE [LARGE SCALE GENOMIC DNA]</scope>
    <source>
        <strain evidence="5">JCM 5062</strain>
    </source>
</reference>
<evidence type="ECO:0000256" key="3">
    <source>
        <dbReference type="SAM" id="SignalP"/>
    </source>
</evidence>
<feature type="signal peptide" evidence="3">
    <location>
        <begin position="1"/>
        <end position="26"/>
    </location>
</feature>
<protein>
    <submittedName>
        <fullName evidence="4">SCO2322 family protein</fullName>
    </submittedName>
</protein>